<evidence type="ECO:0000259" key="4">
    <source>
        <dbReference type="PROSITE" id="PS50106"/>
    </source>
</evidence>
<dbReference type="InterPro" id="IPR052082">
    <property type="entry name" value="Myelin_sheath_structural"/>
</dbReference>
<reference evidence="5" key="1">
    <citation type="submission" date="2022-03" db="EMBL/GenBank/DDBJ databases">
        <authorList>
            <person name="Alioto T."/>
            <person name="Alioto T."/>
            <person name="Gomez Garrido J."/>
        </authorList>
    </citation>
    <scope>NUCLEOTIDE SEQUENCE</scope>
</reference>
<accession>A0AAD1SYA2</accession>
<dbReference type="InterPro" id="IPR001478">
    <property type="entry name" value="PDZ"/>
</dbReference>
<dbReference type="Proteomes" id="UP001295444">
    <property type="component" value="Chromosome 09"/>
</dbReference>
<dbReference type="PANTHER" id="PTHR23348">
    <property type="entry name" value="PERIAXIN/AHNAK"/>
    <property type="match status" value="1"/>
</dbReference>
<dbReference type="GO" id="GO:0005737">
    <property type="term" value="C:cytoplasm"/>
    <property type="evidence" value="ECO:0007669"/>
    <property type="project" value="TreeGrafter"/>
</dbReference>
<sequence>MSDSSNTGELPQAEKVKDKFSPLKQRSPPAGRPHLSPEEVKDSDQAAQKEKLHAELKKVLQQKVQRETCGETDARMETHINITEEKLKASEMVEVIVETEPQSGMSGISISGGGKEGLFISDLLKDSPAAKTLPLLEGDQILSARVFFENVKYEDALRILQCAEQYKVSFCLKRTVPSADVTVSPTSGSVEVKGPKAKMPKMTVKSLTPVKKKKKKVPSQVKVSEEGSMEALKGSEISVGSMEIPPVDVEFSFPKFSKLLKTKSVTETSTVTKTTEVTTKASNGEQKWAKMKFPRLRVKEAAAGAVSVEVPEIKTSLPKGSPVTEEKDKADSKFGISVPKIKKPKVEATVSKPEVELSVPKLEIETKTPQVELDIPLPTMKTDTQEISTTESIKMAMMNASAKIPDVEIKVPSSHIEVEAPDIKISTPHVSTVGICTSVCDKKSDITVEGKPKTEITFPTVEIAPPKLDMDLSLAKPEGVVVDEPTGGAVKGFQIKLPTFGKSAKTSTAEMEVSPPKIKKDIEVKAFEDRFKMPSIKTPEIGISFPTGKLEGDSPDGKQKLSMKMPSLDVSAPKVDISLAKANLDLDISGETEIPDVTLKMPKASPPKIGMKVKDAYADSMKIKGDIPQVDLKHDQIEAELSVGIPDVTFKLPKVGLSIPGEKIEMHDEVTTGKLESEGQDFKLRGPKIKLPSFVLSPSKDKPDIPHPELDISDKESKLQSEGKVAFSSIKVPSLAISLPKVPDIQPGKLEVTLPTTKADIKAPDLEGASKYDLKLKMPKVSLPQLEVSTKVEKPQVSPPKIGIHMPKIESKVKEGDLTEKGDKFTLPKLDISVPKIKPAEVDITPSKADFDISVEKPKIGLKAPKVGSDAIAFDGEIGDSKLGFPSVKIPSLEIDTPKFDIDLNLQKVKLEGSDVLIEQPDSNVQMPKITFPKLTDVTKDMSVEINVPKITSDISLPRASTEMKRPEFGGVDHVDRGAKISLPKIEIGLGKPSDEETSDIKLPKVKLEGPDVEGIEAKLKLPSMKMPSVAITAPKVPDVDIDASLPKVGIEGLSKEEVTGELATDSEIKFKASKFSLRKLGISGPKFKKGGEADIKTSPQDGEREISVKSPKMKMPKFGITFPKSKQDADVAISKPALEMDTKTKKAKAAVSVGQIDAHSEGKVKLPSVTLPTVDISAPKLEVDIAIPKGETSHTEHKPSDISIDIPEVKLNLPKFSMPKFGSKSKGSDVDVEMESTKLHGKVATAKLSGGTDTSSDGGSSNGKGKGKMKMPAIKMPSFGISKKEADVSDIKLDVSPPEVKLKKAKEAVKETKVEVDSKESDGKTSFIKMPTFKMSPPKVKTPDSEIAVKGSKEDLHLPDIQVKVPQVELPSFGIKSEKSADVTLPKAEAKLSGGIRGLDIGEKIRIPSLGNSTLQEVPSLQISVPCIKPEPCISSPKAEVDVSDADIKAYEGDLKIPKLPSVSVPSLELDIGLAKPTSEVEFALEKSDMKLKMPKVELPNFGEYGRTVDAKVDTEVSKYKTGEAEAKLKGSKIKMPHFDISLSRGKSDEEGIPFIEGELKMHGTDLETSTSEGKFSMPSVELPKISTPKIRAPELDLEVSLSKDGSKTGDHAKTHGADVALPDVGLPDLKLKMPKIKLPKFGGSNSGVDEETTKLDVKAVKTEETEDSGKMGFKIKMPKLYVGPLKGRDDGSVEMEGDHKKTVNDVAKTSDHEDSENSRRFKIKMPSFGISKEGTGAATEFLHPTEEGGELKFKMPKVSIPDVGFSGSETEGDISLESGQAKALSADSKVKAPKSSSLENLEIDVGLKMPKIKMPTIGMPGWKSDDDMNVSLEEDLEGRKSAFKMPDVEISTPKIKAHAEYNVDGAKLEDSWSKEMETELISTKTSKAKEESKDHGTTEEESGKKYKVKLPKFGISLPKPIPGDVELTTPKIKSSVKQAEINIKTPSSDHESDQHEGKKSRRNIFSLGKNKERNAALLTSDADITLEGEGPELKIKMPKIKMKPSFGRGKTKGAEVNGELDASASGETDAELSPEGKSSKIKFPKLGFSSSKGNAGDVNVNGTSSSGRPNDDQEVNGSQDSVAKMGKLKMPKLEISTPHKGKESDLEMNLKLVKGEDQDYKEESHESSFTSKFKSFSGFKKKEKGEEHLSSSPAKTDVETKGEGDGKSGRSKISLGFLSSKSKGEYTVDNSGIEKDTEGESSKEKKYKIPKLSLSPKPETEISTQTSEITQEGYQEGFTIGMPKVGFTTHHEEHTVEEKVAGGFLKITTTKQIKTETVTEKTLSI</sequence>
<dbReference type="PANTHER" id="PTHR23348:SF42">
    <property type="entry name" value="PERIAXIN"/>
    <property type="match status" value="1"/>
</dbReference>
<feature type="region of interest" description="Disordered" evidence="3">
    <location>
        <begin position="1"/>
        <end position="51"/>
    </location>
</feature>
<organism evidence="5 6">
    <name type="scientific">Pelobates cultripes</name>
    <name type="common">Western spadefoot toad</name>
    <dbReference type="NCBI Taxonomy" id="61616"/>
    <lineage>
        <taxon>Eukaryota</taxon>
        <taxon>Metazoa</taxon>
        <taxon>Chordata</taxon>
        <taxon>Craniata</taxon>
        <taxon>Vertebrata</taxon>
        <taxon>Euteleostomi</taxon>
        <taxon>Amphibia</taxon>
        <taxon>Batrachia</taxon>
        <taxon>Anura</taxon>
        <taxon>Pelobatoidea</taxon>
        <taxon>Pelobatidae</taxon>
        <taxon>Pelobates</taxon>
    </lineage>
</organism>
<name>A0AAD1SYA2_PELCU</name>
<evidence type="ECO:0000256" key="2">
    <source>
        <dbReference type="ARBA" id="ARBA00023242"/>
    </source>
</evidence>
<dbReference type="CDD" id="cd00136">
    <property type="entry name" value="PDZ_canonical"/>
    <property type="match status" value="1"/>
</dbReference>
<gene>
    <name evidence="5" type="ORF">PECUL_23A019490</name>
</gene>
<dbReference type="InterPro" id="IPR036034">
    <property type="entry name" value="PDZ_sf"/>
</dbReference>
<dbReference type="Gene3D" id="2.30.42.10">
    <property type="match status" value="1"/>
</dbReference>
<feature type="region of interest" description="Disordered" evidence="3">
    <location>
        <begin position="1934"/>
        <end position="2112"/>
    </location>
</feature>
<evidence type="ECO:0000313" key="5">
    <source>
        <dbReference type="EMBL" id="CAH2314032.1"/>
    </source>
</evidence>
<feature type="compositionally biased region" description="Basic and acidic residues" evidence="3">
    <location>
        <begin position="2158"/>
        <end position="2170"/>
    </location>
</feature>
<feature type="region of interest" description="Disordered" evidence="3">
    <location>
        <begin position="1244"/>
        <end position="1272"/>
    </location>
</feature>
<feature type="region of interest" description="Disordered" evidence="3">
    <location>
        <begin position="2140"/>
        <end position="2233"/>
    </location>
</feature>
<dbReference type="SMART" id="SM00228">
    <property type="entry name" value="PDZ"/>
    <property type="match status" value="1"/>
</dbReference>
<dbReference type="SUPFAM" id="SSF50156">
    <property type="entry name" value="PDZ domain-like"/>
    <property type="match status" value="1"/>
</dbReference>
<feature type="compositionally biased region" description="Low complexity" evidence="3">
    <location>
        <begin position="2223"/>
        <end position="2233"/>
    </location>
</feature>
<feature type="compositionally biased region" description="Basic and acidic residues" evidence="3">
    <location>
        <begin position="12"/>
        <end position="21"/>
    </location>
</feature>
<evidence type="ECO:0000256" key="3">
    <source>
        <dbReference type="SAM" id="MobiDB-lite"/>
    </source>
</evidence>
<feature type="compositionally biased region" description="Basic and acidic residues" evidence="3">
    <location>
        <begin position="35"/>
        <end position="51"/>
    </location>
</feature>
<feature type="region of interest" description="Disordered" evidence="3">
    <location>
        <begin position="1883"/>
        <end position="1907"/>
    </location>
</feature>
<dbReference type="GO" id="GO:0043484">
    <property type="term" value="P:regulation of RNA splicing"/>
    <property type="evidence" value="ECO:0007669"/>
    <property type="project" value="TreeGrafter"/>
</dbReference>
<protein>
    <submittedName>
        <fullName evidence="5">Periaxin isoform X1</fullName>
    </submittedName>
</protein>
<comment type="subcellular location">
    <subcellularLocation>
        <location evidence="1">Nucleus</location>
    </subcellularLocation>
</comment>
<feature type="compositionally biased region" description="Low complexity" evidence="3">
    <location>
        <begin position="1248"/>
        <end position="1260"/>
    </location>
</feature>
<evidence type="ECO:0000256" key="1">
    <source>
        <dbReference type="ARBA" id="ARBA00004123"/>
    </source>
</evidence>
<dbReference type="GO" id="GO:0005634">
    <property type="term" value="C:nucleus"/>
    <property type="evidence" value="ECO:0007669"/>
    <property type="project" value="UniProtKB-SubCell"/>
</dbReference>
<dbReference type="EMBL" id="OW240920">
    <property type="protein sequence ID" value="CAH2314032.1"/>
    <property type="molecule type" value="Genomic_DNA"/>
</dbReference>
<feature type="domain" description="PDZ" evidence="4">
    <location>
        <begin position="94"/>
        <end position="161"/>
    </location>
</feature>
<feature type="compositionally biased region" description="Basic and acidic residues" evidence="3">
    <location>
        <begin position="1949"/>
        <end position="1959"/>
    </location>
</feature>
<dbReference type="PROSITE" id="PS50106">
    <property type="entry name" value="PDZ"/>
    <property type="match status" value="1"/>
</dbReference>
<feature type="compositionally biased region" description="Basic and acidic residues" evidence="3">
    <location>
        <begin position="2184"/>
        <end position="2206"/>
    </location>
</feature>
<keyword evidence="2" id="KW-0539">Nucleus</keyword>
<feature type="compositionally biased region" description="Basic and acidic residues" evidence="3">
    <location>
        <begin position="1889"/>
        <end position="1906"/>
    </location>
</feature>
<proteinExistence type="predicted"/>
<evidence type="ECO:0000313" key="6">
    <source>
        <dbReference type="Proteomes" id="UP001295444"/>
    </source>
</evidence>
<keyword evidence="6" id="KW-1185">Reference proteome</keyword>